<sequence>MTTQKHKSKWKERRRLNKIKEEHIDVLQKKQITRKEIRKEINQTVFETFKILQEYCFMKEKNGAKHLQQTLIYLH</sequence>
<comment type="caution">
    <text evidence="1">The sequence shown here is derived from an EMBL/GenBank/DDBJ whole genome shotgun (WGS) entry which is preliminary data.</text>
</comment>
<dbReference type="AlphaFoldDB" id="A0A9Q0LAN1"/>
<evidence type="ECO:0000313" key="1">
    <source>
        <dbReference type="EMBL" id="KAJ5068965.1"/>
    </source>
</evidence>
<reference evidence="1" key="1">
    <citation type="submission" date="2022-10" db="EMBL/GenBank/DDBJ databases">
        <title>Novel sulphate-reducing endosymbionts in the free-living metamonad Anaeramoeba.</title>
        <authorList>
            <person name="Jerlstrom-Hultqvist J."/>
            <person name="Cepicka I."/>
            <person name="Gallot-Lavallee L."/>
            <person name="Salas-Leiva D."/>
            <person name="Curtis B.A."/>
            <person name="Zahonova K."/>
            <person name="Pipaliya S."/>
            <person name="Dacks J."/>
            <person name="Roger A.J."/>
        </authorList>
    </citation>
    <scope>NUCLEOTIDE SEQUENCE</scope>
    <source>
        <strain evidence="1">BMAN</strain>
    </source>
</reference>
<evidence type="ECO:0000313" key="2">
    <source>
        <dbReference type="Proteomes" id="UP001149090"/>
    </source>
</evidence>
<accession>A0A9Q0LAN1</accession>
<proteinExistence type="predicted"/>
<gene>
    <name evidence="1" type="ORF">M0811_12002</name>
</gene>
<dbReference type="OrthoDB" id="26681at2759"/>
<dbReference type="Proteomes" id="UP001149090">
    <property type="component" value="Unassembled WGS sequence"/>
</dbReference>
<name>A0A9Q0LAN1_ANAIG</name>
<organism evidence="1 2">
    <name type="scientific">Anaeramoeba ignava</name>
    <name type="common">Anaerobic marine amoeba</name>
    <dbReference type="NCBI Taxonomy" id="1746090"/>
    <lineage>
        <taxon>Eukaryota</taxon>
        <taxon>Metamonada</taxon>
        <taxon>Anaeramoebidae</taxon>
        <taxon>Anaeramoeba</taxon>
    </lineage>
</organism>
<protein>
    <submittedName>
        <fullName evidence="1">Uncharacterized protein</fullName>
    </submittedName>
</protein>
<keyword evidence="2" id="KW-1185">Reference proteome</keyword>
<dbReference type="EMBL" id="JAPDFW010000110">
    <property type="protein sequence ID" value="KAJ5068965.1"/>
    <property type="molecule type" value="Genomic_DNA"/>
</dbReference>